<dbReference type="Proteomes" id="UP001144280">
    <property type="component" value="Unassembled WGS sequence"/>
</dbReference>
<dbReference type="SUPFAM" id="SSF46894">
    <property type="entry name" value="C-terminal effector domain of the bipartite response regulators"/>
    <property type="match status" value="1"/>
</dbReference>
<dbReference type="InterPro" id="IPR000792">
    <property type="entry name" value="Tscrpt_reg_LuxR_C"/>
</dbReference>
<evidence type="ECO:0000259" key="1">
    <source>
        <dbReference type="PROSITE" id="PS50043"/>
    </source>
</evidence>
<comment type="caution">
    <text evidence="2">The sequence shown here is derived from an EMBL/GenBank/DDBJ whole genome shotgun (WGS) entry which is preliminary data.</text>
</comment>
<proteinExistence type="predicted"/>
<organism evidence="2 3">
    <name type="scientific">Phytohabitans aurantiacus</name>
    <dbReference type="NCBI Taxonomy" id="3016789"/>
    <lineage>
        <taxon>Bacteria</taxon>
        <taxon>Bacillati</taxon>
        <taxon>Actinomycetota</taxon>
        <taxon>Actinomycetes</taxon>
        <taxon>Micromonosporales</taxon>
        <taxon>Micromonosporaceae</taxon>
    </lineage>
</organism>
<keyword evidence="3" id="KW-1185">Reference proteome</keyword>
<evidence type="ECO:0000313" key="2">
    <source>
        <dbReference type="EMBL" id="GLI01815.1"/>
    </source>
</evidence>
<dbReference type="PANTHER" id="PTHR34293:SF1">
    <property type="entry name" value="HTH-TYPE TRANSCRIPTIONAL REGULATOR TRMBL2"/>
    <property type="match status" value="1"/>
</dbReference>
<evidence type="ECO:0000313" key="3">
    <source>
        <dbReference type="Proteomes" id="UP001144280"/>
    </source>
</evidence>
<dbReference type="Pfam" id="PF00196">
    <property type="entry name" value="GerE"/>
    <property type="match status" value="1"/>
</dbReference>
<feature type="domain" description="HTH luxR-type" evidence="1">
    <location>
        <begin position="266"/>
        <end position="331"/>
    </location>
</feature>
<protein>
    <recommendedName>
        <fullName evidence="1">HTH luxR-type domain-containing protein</fullName>
    </recommendedName>
</protein>
<dbReference type="InterPro" id="IPR036388">
    <property type="entry name" value="WH-like_DNA-bd_sf"/>
</dbReference>
<reference evidence="2" key="1">
    <citation type="submission" date="2022-12" db="EMBL/GenBank/DDBJ databases">
        <title>New Phytohabitans aurantiacus sp. RD004123 nov., an actinomycete isolated from soil.</title>
        <authorList>
            <person name="Triningsih D.W."/>
            <person name="Harunari E."/>
            <person name="Igarashi Y."/>
        </authorList>
    </citation>
    <scope>NUCLEOTIDE SEQUENCE</scope>
    <source>
        <strain evidence="2">RD004123</strain>
    </source>
</reference>
<dbReference type="PANTHER" id="PTHR34293">
    <property type="entry name" value="HTH-TYPE TRANSCRIPTIONAL REGULATOR TRMBL2"/>
    <property type="match status" value="1"/>
</dbReference>
<dbReference type="RefSeq" id="WP_281903149.1">
    <property type="nucleotide sequence ID" value="NZ_BSDI01000050.1"/>
</dbReference>
<sequence length="350" mass="37865">MAGRKTGVLAIGQAVPALVRWGVSADADLVYRCLLTFGPQPSGEVALELGLGVRRVRAALDELLAARIVTVEREPSAYGVDASIWRALLADAVVMTLRRRAFRRAAVATGGDSAPFERGGIPARRLPDREARRRRIAELADLERIEHLSMQPEQAFGTEVLAAAAPLDVAALRRGVRMRTLSRPPADGDRSAQHAIEFGRLGGEYRETAARLPQKLMIFDRRVALLAVDPFDLDRGTWEIDDRATVDSLVRLFARHWSNGVDPSRNGVPAIVLTSREKAVVALLAQGHTDAASAQQLGMSTRSLTYTLRALMDRLGVDNRFQLGLALGALNVATPTGAPTDSDTIDGGDR</sequence>
<dbReference type="SMART" id="SM00421">
    <property type="entry name" value="HTH_LUXR"/>
    <property type="match status" value="1"/>
</dbReference>
<dbReference type="InterPro" id="IPR051797">
    <property type="entry name" value="TrmB-like"/>
</dbReference>
<accession>A0ABQ5R538</accession>
<dbReference type="PROSITE" id="PS50043">
    <property type="entry name" value="HTH_LUXR_2"/>
    <property type="match status" value="1"/>
</dbReference>
<dbReference type="InterPro" id="IPR016032">
    <property type="entry name" value="Sig_transdc_resp-reg_C-effctor"/>
</dbReference>
<dbReference type="EMBL" id="BSDI01000050">
    <property type="protein sequence ID" value="GLI01815.1"/>
    <property type="molecule type" value="Genomic_DNA"/>
</dbReference>
<gene>
    <name evidence="2" type="ORF">Pa4123_70920</name>
</gene>
<name>A0ABQ5R538_9ACTN</name>
<dbReference type="Gene3D" id="1.10.10.10">
    <property type="entry name" value="Winged helix-like DNA-binding domain superfamily/Winged helix DNA-binding domain"/>
    <property type="match status" value="1"/>
</dbReference>